<organism evidence="1 2">
    <name type="scientific">Sphaerodactylus townsendi</name>
    <dbReference type="NCBI Taxonomy" id="933632"/>
    <lineage>
        <taxon>Eukaryota</taxon>
        <taxon>Metazoa</taxon>
        <taxon>Chordata</taxon>
        <taxon>Craniata</taxon>
        <taxon>Vertebrata</taxon>
        <taxon>Euteleostomi</taxon>
        <taxon>Lepidosauria</taxon>
        <taxon>Squamata</taxon>
        <taxon>Bifurcata</taxon>
        <taxon>Gekkota</taxon>
        <taxon>Sphaerodactylidae</taxon>
        <taxon>Sphaerodactylus</taxon>
    </lineage>
</organism>
<gene>
    <name evidence="1" type="ORF">K3G42_031250</name>
</gene>
<reference evidence="1" key="1">
    <citation type="submission" date="2021-08" db="EMBL/GenBank/DDBJ databases">
        <title>The first chromosome-level gecko genome reveals the dynamic sex chromosomes of Neotropical dwarf geckos (Sphaerodactylidae: Sphaerodactylus).</title>
        <authorList>
            <person name="Pinto B.J."/>
            <person name="Keating S.E."/>
            <person name="Gamble T."/>
        </authorList>
    </citation>
    <scope>NUCLEOTIDE SEQUENCE</scope>
    <source>
        <strain evidence="1">TG3544</strain>
    </source>
</reference>
<evidence type="ECO:0000313" key="1">
    <source>
        <dbReference type="EMBL" id="KAH7993520.1"/>
    </source>
</evidence>
<dbReference type="Proteomes" id="UP000827872">
    <property type="component" value="Linkage Group LG03"/>
</dbReference>
<protein>
    <submittedName>
        <fullName evidence="1">Uncharacterized protein</fullName>
    </submittedName>
</protein>
<keyword evidence="2" id="KW-1185">Reference proteome</keyword>
<evidence type="ECO:0000313" key="2">
    <source>
        <dbReference type="Proteomes" id="UP000827872"/>
    </source>
</evidence>
<proteinExistence type="predicted"/>
<comment type="caution">
    <text evidence="1">The sequence shown here is derived from an EMBL/GenBank/DDBJ whole genome shotgun (WGS) entry which is preliminary data.</text>
</comment>
<name>A0ACB8EML1_9SAUR</name>
<accession>A0ACB8EML1</accession>
<sequence>MSSMAVIKQQRVGGEDVIPEEQKLWAERMRSEPVTLGQAITVNGVIETGADLCSIKVDLLKNIPHKHCGQVNDQSHEVALTTEAEKIDALPQGSYSCRSDAKLRPEVGVAELRGSLRNLPPDPRGSAAAGSSDVFQQGGTPTIMGSDVSAFAHNNNRQLLLANAHIYVVH</sequence>
<dbReference type="EMBL" id="CM037616">
    <property type="protein sequence ID" value="KAH7993520.1"/>
    <property type="molecule type" value="Genomic_DNA"/>
</dbReference>